<protein>
    <submittedName>
        <fullName evidence="1">Uncharacterized protein</fullName>
    </submittedName>
</protein>
<reference evidence="1 2" key="1">
    <citation type="journal article" date="2012" name="J. Bacteriol.">
        <title>Genome of Bacillus macauensis ZFHKF-1, a Long-Chain-Forming Bacterium.</title>
        <authorList>
            <person name="Cai L."/>
            <person name="Zhang T."/>
        </authorList>
    </citation>
    <scope>NUCLEOTIDE SEQUENCE [LARGE SCALE GENOMIC DNA]</scope>
    <source>
        <strain evidence="1 2">ZFHKF-1</strain>
    </source>
</reference>
<accession>I8AHA4</accession>
<organism evidence="1 2">
    <name type="scientific">Fictibacillus macauensis ZFHKF-1</name>
    <dbReference type="NCBI Taxonomy" id="1196324"/>
    <lineage>
        <taxon>Bacteria</taxon>
        <taxon>Bacillati</taxon>
        <taxon>Bacillota</taxon>
        <taxon>Bacilli</taxon>
        <taxon>Bacillales</taxon>
        <taxon>Fictibacillaceae</taxon>
        <taxon>Fictibacillus</taxon>
    </lineage>
</organism>
<dbReference type="RefSeq" id="WP_007202887.1">
    <property type="nucleotide sequence ID" value="NZ_AKKV01000030.1"/>
</dbReference>
<dbReference type="EMBL" id="AKKV01000030">
    <property type="protein sequence ID" value="EIT84819.1"/>
    <property type="molecule type" value="Genomic_DNA"/>
</dbReference>
<proteinExistence type="predicted"/>
<dbReference type="AlphaFoldDB" id="I8AHA4"/>
<dbReference type="STRING" id="1196324.A374_14045"/>
<evidence type="ECO:0000313" key="2">
    <source>
        <dbReference type="Proteomes" id="UP000004080"/>
    </source>
</evidence>
<sequence>MKEWTEPRALYERCEEMRRAVLHEYHVLLAACPHLDQESVDTVHKKVMNEWRLYAELLKEAEHHSNHLEK</sequence>
<comment type="caution">
    <text evidence="1">The sequence shown here is derived from an EMBL/GenBank/DDBJ whole genome shotgun (WGS) entry which is preliminary data.</text>
</comment>
<gene>
    <name evidence="1" type="ORF">A374_14045</name>
</gene>
<name>I8AHA4_9BACL</name>
<keyword evidence="2" id="KW-1185">Reference proteome</keyword>
<evidence type="ECO:0000313" key="1">
    <source>
        <dbReference type="EMBL" id="EIT84819.1"/>
    </source>
</evidence>
<dbReference type="Proteomes" id="UP000004080">
    <property type="component" value="Unassembled WGS sequence"/>
</dbReference>